<evidence type="ECO:0000313" key="4">
    <source>
        <dbReference type="Proteomes" id="UP001164420"/>
    </source>
</evidence>
<keyword evidence="2" id="KW-0812">Transmembrane</keyword>
<feature type="transmembrane region" description="Helical" evidence="2">
    <location>
        <begin position="16"/>
        <end position="34"/>
    </location>
</feature>
<dbReference type="Proteomes" id="UP001164420">
    <property type="component" value="Unassembled WGS sequence"/>
</dbReference>
<protein>
    <recommendedName>
        <fullName evidence="5">SMODS and SLOG-associating 2TM effector domain-containing protein</fullName>
    </recommendedName>
</protein>
<accession>A0ABT2L4K8</accession>
<evidence type="ECO:0008006" key="5">
    <source>
        <dbReference type="Google" id="ProtNLM"/>
    </source>
</evidence>
<proteinExistence type="predicted"/>
<dbReference type="RefSeq" id="WP_260784656.1">
    <property type="nucleotide sequence ID" value="NZ_JAOCQI010000001.1"/>
</dbReference>
<comment type="caution">
    <text evidence="3">The sequence shown here is derived from an EMBL/GenBank/DDBJ whole genome shotgun (WGS) entry which is preliminary data.</text>
</comment>
<feature type="compositionally biased region" description="Polar residues" evidence="1">
    <location>
        <begin position="174"/>
        <end position="184"/>
    </location>
</feature>
<organism evidence="3 4">
    <name type="scientific">Ralstonia mojiangensis</name>
    <dbReference type="NCBI Taxonomy" id="2953895"/>
    <lineage>
        <taxon>Bacteria</taxon>
        <taxon>Pseudomonadati</taxon>
        <taxon>Pseudomonadota</taxon>
        <taxon>Betaproteobacteria</taxon>
        <taxon>Burkholderiales</taxon>
        <taxon>Burkholderiaceae</taxon>
        <taxon>Ralstonia</taxon>
    </lineage>
</organism>
<feature type="transmembrane region" description="Helical" evidence="2">
    <location>
        <begin position="46"/>
        <end position="63"/>
    </location>
</feature>
<evidence type="ECO:0000313" key="3">
    <source>
        <dbReference type="EMBL" id="MCT7310069.1"/>
    </source>
</evidence>
<evidence type="ECO:0000256" key="2">
    <source>
        <dbReference type="SAM" id="Phobius"/>
    </source>
</evidence>
<reference evidence="3 4" key="1">
    <citation type="journal article" date="2023" name="Front. Microbiol.">
        <title>Ralstonia chuxiongensis sp. nov., Ralstonia mojiangensis sp. nov., and Ralstonia soli sp. nov., isolated from tobacco fields, are three novel species in the family Burkholderiaceae.</title>
        <authorList>
            <person name="Lu C.H."/>
            <person name="Zhang Y.Y."/>
            <person name="Jiang N."/>
            <person name="Chen W."/>
            <person name="Shao X."/>
            <person name="Zhao Z.M."/>
            <person name="Lu W.L."/>
            <person name="Hu X."/>
            <person name="Xi Y.X."/>
            <person name="Zou S.Y."/>
            <person name="Wei Q.J."/>
            <person name="Lin Z.L."/>
            <person name="Gong L."/>
            <person name="Gai X.T."/>
            <person name="Zhang L.Q."/>
            <person name="Li J.Y."/>
            <person name="Jin Y."/>
            <person name="Xia Z.Y."/>
        </authorList>
    </citation>
    <scope>NUCLEOTIDE SEQUENCE [LARGE SCALE GENOMIC DNA]</scope>
    <source>
        <strain evidence="3 4">22TCJT01-1</strain>
    </source>
</reference>
<gene>
    <name evidence="3" type="ORF">N5J06_03875</name>
</gene>
<dbReference type="EMBL" id="JAOCQI010000001">
    <property type="protein sequence ID" value="MCT7310069.1"/>
    <property type="molecule type" value="Genomic_DNA"/>
</dbReference>
<sequence>MSELEHSRELQEKFELYLLALIFTVLGLAIQTAKFGTYRVADVSEIVGWIALVASGVSGLWRMEWVPVALKTSAQLQGVRKERRELVEHANRGVQRVQIEDEPEPADVHELIAARDGIIQRGQSRLDEIERAIHMKYAIHKWTFVLGLALLIVARSYAPVVGLFGHATPQASCEQVGQGNTKGIQSKKHGGSS</sequence>
<feature type="region of interest" description="Disordered" evidence="1">
    <location>
        <begin position="174"/>
        <end position="193"/>
    </location>
</feature>
<keyword evidence="2" id="KW-0472">Membrane</keyword>
<keyword evidence="4" id="KW-1185">Reference proteome</keyword>
<evidence type="ECO:0000256" key="1">
    <source>
        <dbReference type="SAM" id="MobiDB-lite"/>
    </source>
</evidence>
<keyword evidence="2" id="KW-1133">Transmembrane helix</keyword>
<name>A0ABT2L4K8_9RALS</name>
<feature type="transmembrane region" description="Helical" evidence="2">
    <location>
        <begin position="139"/>
        <end position="158"/>
    </location>
</feature>